<name>A0ABD3WPR0_SINWO</name>
<dbReference type="PANTHER" id="PTHR43313">
    <property type="entry name" value="SHORT-CHAIN DEHYDROGENASE/REDUCTASE FAMILY 9C"/>
    <property type="match status" value="1"/>
</dbReference>
<dbReference type="InterPro" id="IPR036291">
    <property type="entry name" value="NAD(P)-bd_dom_sf"/>
</dbReference>
<dbReference type="Proteomes" id="UP001634394">
    <property type="component" value="Unassembled WGS sequence"/>
</dbReference>
<accession>A0ABD3WPR0</accession>
<gene>
    <name evidence="2" type="ORF">ACJMK2_033870</name>
</gene>
<dbReference type="PRINTS" id="PR00080">
    <property type="entry name" value="SDRFAMILY"/>
</dbReference>
<evidence type="ECO:0000313" key="2">
    <source>
        <dbReference type="EMBL" id="KAL3875976.1"/>
    </source>
</evidence>
<dbReference type="EMBL" id="JBJQND010000005">
    <property type="protein sequence ID" value="KAL3875976.1"/>
    <property type="molecule type" value="Genomic_DNA"/>
</dbReference>
<comment type="similarity">
    <text evidence="1">Belongs to the short-chain dehydrogenases/reductases (SDR) family.</text>
</comment>
<comment type="caution">
    <text evidence="2">The sequence shown here is derived from an EMBL/GenBank/DDBJ whole genome shotgun (WGS) entry which is preliminary data.</text>
</comment>
<dbReference type="AlphaFoldDB" id="A0ABD3WPR0"/>
<proteinExistence type="inferred from homology"/>
<keyword evidence="3" id="KW-1185">Reference proteome</keyword>
<dbReference type="Pfam" id="PF00106">
    <property type="entry name" value="adh_short"/>
    <property type="match status" value="1"/>
</dbReference>
<dbReference type="Gene3D" id="3.40.50.720">
    <property type="entry name" value="NAD(P)-binding Rossmann-like Domain"/>
    <property type="match status" value="1"/>
</dbReference>
<dbReference type="PRINTS" id="PR00081">
    <property type="entry name" value="GDHRDH"/>
</dbReference>
<sequence length="361" mass="40706">MAAVKFVGIICVVLLWYFIPGFAEALYPSRILKFALYGILTVVTWKILTSKKFVAVDPSKKAVLITGCDSGFGYQLSHKLDALGYTVFAGCLQPDREGAQKLKTSCSDRLMIIPLDVTDDWQVRGAVKTVKENLKDKVLWAVVNNAGVAIFTEIEWCSVTQFQRIMDVNVLGVVRVTKLFLPFVREAEGRIINVASLAGRFTVPAFAAYSMSKKACIAFSDALRQEMAKFNVRVITIEPGLYKTPISETDYLINMNRKSWSETPTEVKDVYGEEYFDAFLKNITEQMKRARPNVNEVIELMLDAVTNENPKSRYVPYWLSNIRVTILTYLPSSVTDKLFNAYMPKKKPSLNRSNSSQANHN</sequence>
<reference evidence="2 3" key="1">
    <citation type="submission" date="2024-11" db="EMBL/GenBank/DDBJ databases">
        <title>Chromosome-level genome assembly of the freshwater bivalve Anodonta woodiana.</title>
        <authorList>
            <person name="Chen X."/>
        </authorList>
    </citation>
    <scope>NUCLEOTIDE SEQUENCE [LARGE SCALE GENOMIC DNA]</scope>
    <source>
        <strain evidence="2">MN2024</strain>
        <tissue evidence="2">Gills</tissue>
    </source>
</reference>
<dbReference type="PANTHER" id="PTHR43313:SF36">
    <property type="entry name" value="D-BETA-HYDROXYBUTYRATE DEHYDROGENASE, MITOCHONDRIAL"/>
    <property type="match status" value="1"/>
</dbReference>
<evidence type="ECO:0000256" key="1">
    <source>
        <dbReference type="RuleBase" id="RU000363"/>
    </source>
</evidence>
<organism evidence="2 3">
    <name type="scientific">Sinanodonta woodiana</name>
    <name type="common">Chinese pond mussel</name>
    <name type="synonym">Anodonta woodiana</name>
    <dbReference type="NCBI Taxonomy" id="1069815"/>
    <lineage>
        <taxon>Eukaryota</taxon>
        <taxon>Metazoa</taxon>
        <taxon>Spiralia</taxon>
        <taxon>Lophotrochozoa</taxon>
        <taxon>Mollusca</taxon>
        <taxon>Bivalvia</taxon>
        <taxon>Autobranchia</taxon>
        <taxon>Heteroconchia</taxon>
        <taxon>Palaeoheterodonta</taxon>
        <taxon>Unionida</taxon>
        <taxon>Unionoidea</taxon>
        <taxon>Unionidae</taxon>
        <taxon>Unioninae</taxon>
        <taxon>Sinanodonta</taxon>
    </lineage>
</organism>
<evidence type="ECO:0000313" key="3">
    <source>
        <dbReference type="Proteomes" id="UP001634394"/>
    </source>
</evidence>
<dbReference type="SUPFAM" id="SSF51735">
    <property type="entry name" value="NAD(P)-binding Rossmann-fold domains"/>
    <property type="match status" value="1"/>
</dbReference>
<dbReference type="InterPro" id="IPR002347">
    <property type="entry name" value="SDR_fam"/>
</dbReference>
<protein>
    <submittedName>
        <fullName evidence="2">Uncharacterized protein</fullName>
    </submittedName>
</protein>